<accession>A0A2Z4G803</accession>
<feature type="region of interest" description="Disordered" evidence="1">
    <location>
        <begin position="133"/>
        <end position="154"/>
    </location>
</feature>
<protein>
    <recommendedName>
        <fullName evidence="2">BFN domain-containing protein</fullName>
    </recommendedName>
</protein>
<name>A0A2Z4G803_9BACT</name>
<evidence type="ECO:0000313" key="3">
    <source>
        <dbReference type="EMBL" id="AWV97329.1"/>
    </source>
</evidence>
<dbReference type="SUPFAM" id="SSF103256">
    <property type="entry name" value="Hypothetical protein TM0160"/>
    <property type="match status" value="1"/>
</dbReference>
<organism evidence="3 4">
    <name type="scientific">Arcticibacterium luteifluviistationis</name>
    <dbReference type="NCBI Taxonomy" id="1784714"/>
    <lineage>
        <taxon>Bacteria</taxon>
        <taxon>Pseudomonadati</taxon>
        <taxon>Bacteroidota</taxon>
        <taxon>Cytophagia</taxon>
        <taxon>Cytophagales</taxon>
        <taxon>Leadbetterellaceae</taxon>
        <taxon>Arcticibacterium</taxon>
    </lineage>
</organism>
<dbReference type="Proteomes" id="UP000249873">
    <property type="component" value="Chromosome"/>
</dbReference>
<dbReference type="PROSITE" id="PS51658">
    <property type="entry name" value="BFN"/>
    <property type="match status" value="1"/>
</dbReference>
<dbReference type="Gene3D" id="3.10.690.10">
    <property type="entry name" value="Bifunctional nuclease domain"/>
    <property type="match status" value="1"/>
</dbReference>
<proteinExistence type="predicted"/>
<gene>
    <name evidence="3" type="ORF">DJ013_03745</name>
</gene>
<dbReference type="PANTHER" id="PTHR15160">
    <property type="entry name" value="VON HIPPEL-LINDAU PROTEIN"/>
    <property type="match status" value="1"/>
</dbReference>
<dbReference type="RefSeq" id="WP_111370431.1">
    <property type="nucleotide sequence ID" value="NZ_CP029480.1"/>
</dbReference>
<evidence type="ECO:0000259" key="2">
    <source>
        <dbReference type="PROSITE" id="PS51658"/>
    </source>
</evidence>
<dbReference type="InterPro" id="IPR036104">
    <property type="entry name" value="BFN_sf"/>
</dbReference>
<dbReference type="KEGG" id="als:DJ013_03745"/>
<dbReference type="PANTHER" id="PTHR15160:SF1">
    <property type="entry name" value="VON HIPPEL-LINDAU DISEASE TUMOR SUPPRESSOR"/>
    <property type="match status" value="1"/>
</dbReference>
<feature type="domain" description="BFN" evidence="2">
    <location>
        <begin position="3"/>
        <end position="135"/>
    </location>
</feature>
<dbReference type="Pfam" id="PF02151">
    <property type="entry name" value="UVR"/>
    <property type="match status" value="1"/>
</dbReference>
<dbReference type="OrthoDB" id="9788698at2"/>
<dbReference type="GO" id="GO:0004518">
    <property type="term" value="F:nuclease activity"/>
    <property type="evidence" value="ECO:0007669"/>
    <property type="project" value="InterPro"/>
</dbReference>
<evidence type="ECO:0000313" key="4">
    <source>
        <dbReference type="Proteomes" id="UP000249873"/>
    </source>
</evidence>
<evidence type="ECO:0000256" key="1">
    <source>
        <dbReference type="SAM" id="MobiDB-lite"/>
    </source>
</evidence>
<dbReference type="InterPro" id="IPR003729">
    <property type="entry name" value="Bi_nuclease_dom"/>
</dbReference>
<sequence>MDKIKLEILDISPSQVQAGSFTMVLGEEAGNLRLPIIIGMFEAQAIAIASEKIESKRPLTHDLFVSFSNSFDYTVEEILITNIEDGVFYAKIVCSDGIRQKNIDSRPSDAIAIALRFDAPIYTTQHVLEEAGVSTEDIQGDSEPEEKPKKSVTVKVEGAKPLSDFTMSELTLKLNESLDNEEYEDAAKIRDEIERRN</sequence>
<dbReference type="AlphaFoldDB" id="A0A2Z4G803"/>
<dbReference type="Pfam" id="PF02577">
    <property type="entry name" value="BFN_dom"/>
    <property type="match status" value="1"/>
</dbReference>
<dbReference type="EMBL" id="CP029480">
    <property type="protein sequence ID" value="AWV97329.1"/>
    <property type="molecule type" value="Genomic_DNA"/>
</dbReference>
<dbReference type="InterPro" id="IPR001943">
    <property type="entry name" value="UVR_dom"/>
</dbReference>
<reference evidence="3 4" key="1">
    <citation type="submission" date="2018-05" db="EMBL/GenBank/DDBJ databases">
        <title>Complete genome sequence of Arcticibacterium luteifluviistationis SM1504T, a cytophagaceae bacterium isolated from Arctic surface seawater.</title>
        <authorList>
            <person name="Li Y."/>
            <person name="Qin Q.-L."/>
        </authorList>
    </citation>
    <scope>NUCLEOTIDE SEQUENCE [LARGE SCALE GENOMIC DNA]</scope>
    <source>
        <strain evidence="3 4">SM1504</strain>
    </source>
</reference>
<keyword evidence="4" id="KW-1185">Reference proteome</keyword>